<protein>
    <submittedName>
        <fullName evidence="1">Uncharacterized protein</fullName>
    </submittedName>
</protein>
<dbReference type="RefSeq" id="WP_188912136.1">
    <property type="nucleotide sequence ID" value="NZ_BMMF01000005.1"/>
</dbReference>
<keyword evidence="2" id="KW-1185">Reference proteome</keyword>
<dbReference type="EMBL" id="BMMF01000005">
    <property type="protein sequence ID" value="GGK32613.1"/>
    <property type="molecule type" value="Genomic_DNA"/>
</dbReference>
<sequence>MACGDMDDDLAVPRNEAGIDARAHLAQEMPPEPDRTRRAMQPAERLAMSRAVRALQSEPLPPMSLDDIREGLA</sequence>
<evidence type="ECO:0000313" key="2">
    <source>
        <dbReference type="Proteomes" id="UP000600449"/>
    </source>
</evidence>
<dbReference type="AlphaFoldDB" id="A0A917V3L1"/>
<organism evidence="1 2">
    <name type="scientific">Salinarimonas ramus</name>
    <dbReference type="NCBI Taxonomy" id="690164"/>
    <lineage>
        <taxon>Bacteria</taxon>
        <taxon>Pseudomonadati</taxon>
        <taxon>Pseudomonadota</taxon>
        <taxon>Alphaproteobacteria</taxon>
        <taxon>Hyphomicrobiales</taxon>
        <taxon>Salinarimonadaceae</taxon>
        <taxon>Salinarimonas</taxon>
    </lineage>
</organism>
<reference evidence="1 2" key="1">
    <citation type="journal article" date="2014" name="Int. J. Syst. Evol. Microbiol.">
        <title>Complete genome sequence of Corynebacterium casei LMG S-19264T (=DSM 44701T), isolated from a smear-ripened cheese.</title>
        <authorList>
            <consortium name="US DOE Joint Genome Institute (JGI-PGF)"/>
            <person name="Walter F."/>
            <person name="Albersmeier A."/>
            <person name="Kalinowski J."/>
            <person name="Ruckert C."/>
        </authorList>
    </citation>
    <scope>NUCLEOTIDE SEQUENCE [LARGE SCALE GENOMIC DNA]</scope>
    <source>
        <strain evidence="1 2">CGMCC 1.9161</strain>
    </source>
</reference>
<dbReference type="Proteomes" id="UP000600449">
    <property type="component" value="Unassembled WGS sequence"/>
</dbReference>
<evidence type="ECO:0000313" key="1">
    <source>
        <dbReference type="EMBL" id="GGK32613.1"/>
    </source>
</evidence>
<comment type="caution">
    <text evidence="1">The sequence shown here is derived from an EMBL/GenBank/DDBJ whole genome shotgun (WGS) entry which is preliminary data.</text>
</comment>
<accession>A0A917V3L1</accession>
<name>A0A917V3L1_9HYPH</name>
<gene>
    <name evidence="1" type="ORF">GCM10011322_19140</name>
</gene>
<proteinExistence type="predicted"/>